<evidence type="ECO:0000256" key="1">
    <source>
        <dbReference type="ARBA" id="ARBA00001938"/>
    </source>
</evidence>
<keyword evidence="5 9" id="KW-0450">Lipoyl</keyword>
<dbReference type="Gene3D" id="4.10.320.10">
    <property type="entry name" value="E3-binding domain"/>
    <property type="match status" value="1"/>
</dbReference>
<dbReference type="Proteomes" id="UP001165289">
    <property type="component" value="Unassembled WGS sequence"/>
</dbReference>
<dbReference type="Pfam" id="PF00364">
    <property type="entry name" value="Biotin_lipoyl"/>
    <property type="match status" value="1"/>
</dbReference>
<dbReference type="InterPro" id="IPR023213">
    <property type="entry name" value="CAT-like_dom_sf"/>
</dbReference>
<organism evidence="13 14">
    <name type="scientific">Oopsacas minuta</name>
    <dbReference type="NCBI Taxonomy" id="111878"/>
    <lineage>
        <taxon>Eukaryota</taxon>
        <taxon>Metazoa</taxon>
        <taxon>Porifera</taxon>
        <taxon>Hexactinellida</taxon>
        <taxon>Hexasterophora</taxon>
        <taxon>Lyssacinosida</taxon>
        <taxon>Leucopsacidae</taxon>
        <taxon>Oopsacas</taxon>
    </lineage>
</organism>
<evidence type="ECO:0000256" key="3">
    <source>
        <dbReference type="ARBA" id="ARBA00007317"/>
    </source>
</evidence>
<dbReference type="GO" id="GO:0031405">
    <property type="term" value="F:lipoic acid binding"/>
    <property type="evidence" value="ECO:0007669"/>
    <property type="project" value="TreeGrafter"/>
</dbReference>
<feature type="domain" description="Peripheral subunit-binding (PSBD)" evidence="12">
    <location>
        <begin position="170"/>
        <end position="207"/>
    </location>
</feature>
<evidence type="ECO:0000259" key="12">
    <source>
        <dbReference type="PROSITE" id="PS51826"/>
    </source>
</evidence>
<dbReference type="InterPro" id="IPR036625">
    <property type="entry name" value="E3-bd_dom_sf"/>
</dbReference>
<feature type="region of interest" description="Disordered" evidence="10">
    <location>
        <begin position="142"/>
        <end position="163"/>
    </location>
</feature>
<dbReference type="InterPro" id="IPR000089">
    <property type="entry name" value="Biotin_lipoyl"/>
</dbReference>
<dbReference type="Pfam" id="PF00198">
    <property type="entry name" value="2-oxoacid_dh"/>
    <property type="match status" value="1"/>
</dbReference>
<keyword evidence="8 9" id="KW-0012">Acyltransferase</keyword>
<dbReference type="PROSITE" id="PS51826">
    <property type="entry name" value="PSBD"/>
    <property type="match status" value="1"/>
</dbReference>
<protein>
    <recommendedName>
        <fullName evidence="9">Dihydrolipoamide acetyltransferase component of pyruvate dehydrogenase complex</fullName>
        <ecNumber evidence="9">2.3.1.-</ecNumber>
    </recommendedName>
</protein>
<dbReference type="GO" id="GO:0005759">
    <property type="term" value="C:mitochondrial matrix"/>
    <property type="evidence" value="ECO:0007669"/>
    <property type="project" value="UniProtKB-SubCell"/>
</dbReference>
<keyword evidence="7" id="KW-0496">Mitochondrion</keyword>
<comment type="subcellular location">
    <subcellularLocation>
        <location evidence="2">Mitochondrion matrix</location>
    </subcellularLocation>
</comment>
<dbReference type="Gene3D" id="3.30.559.10">
    <property type="entry name" value="Chloramphenicol acetyltransferase-like domain"/>
    <property type="match status" value="1"/>
</dbReference>
<dbReference type="InterPro" id="IPR001078">
    <property type="entry name" value="2-oxoacid_DH_actylTfrase"/>
</dbReference>
<dbReference type="SUPFAM" id="SSF51230">
    <property type="entry name" value="Single hybrid motif"/>
    <property type="match status" value="1"/>
</dbReference>
<feature type="domain" description="Lipoyl-binding" evidence="11">
    <location>
        <begin position="56"/>
        <end position="133"/>
    </location>
</feature>
<gene>
    <name evidence="13" type="ORF">LOD99_16230</name>
</gene>
<dbReference type="GO" id="GO:0016407">
    <property type="term" value="F:acetyltransferase activity"/>
    <property type="evidence" value="ECO:0007669"/>
    <property type="project" value="TreeGrafter"/>
</dbReference>
<keyword evidence="14" id="KW-1185">Reference proteome</keyword>
<dbReference type="EC" id="2.3.1.-" evidence="9"/>
<dbReference type="SUPFAM" id="SSF47005">
    <property type="entry name" value="Peripheral subunit-binding domain of 2-oxo acid dehydrogenase complex"/>
    <property type="match status" value="1"/>
</dbReference>
<dbReference type="InterPro" id="IPR011053">
    <property type="entry name" value="Single_hybrid_motif"/>
</dbReference>
<evidence type="ECO:0000256" key="8">
    <source>
        <dbReference type="ARBA" id="ARBA00023315"/>
    </source>
</evidence>
<name>A0AAV7K738_9METZ</name>
<evidence type="ECO:0000256" key="2">
    <source>
        <dbReference type="ARBA" id="ARBA00004305"/>
    </source>
</evidence>
<evidence type="ECO:0000313" key="13">
    <source>
        <dbReference type="EMBL" id="KAI6656928.1"/>
    </source>
</evidence>
<evidence type="ECO:0000259" key="11">
    <source>
        <dbReference type="PROSITE" id="PS50968"/>
    </source>
</evidence>
<dbReference type="PROSITE" id="PS00189">
    <property type="entry name" value="LIPOYL"/>
    <property type="match status" value="1"/>
</dbReference>
<dbReference type="Gene3D" id="2.40.50.100">
    <property type="match status" value="1"/>
</dbReference>
<dbReference type="Pfam" id="PF02817">
    <property type="entry name" value="E3_binding"/>
    <property type="match status" value="1"/>
</dbReference>
<dbReference type="EMBL" id="JAKMXF010000133">
    <property type="protein sequence ID" value="KAI6656928.1"/>
    <property type="molecule type" value="Genomic_DNA"/>
</dbReference>
<keyword evidence="4 9" id="KW-0808">Transferase</keyword>
<sequence>MSRVLYRHLNLLILSRARQIQVLTINKRYYQITHKGPTKFSTHLFEQKLHTSTALHKVIPYTLSDIGEGIFEVTIKEWYIQPGDTVKQFQEICEVQSDKAAVTITCRYDGVIKKLYHQQDALCKVGTPLVDIEVADDVEGGKVEKQEADSGKDEVTPSVDTTTDREVKVLATPPVRKLAKDLGVNITDVIGTGRDGRVLKEDLHNFVKPLYDSKTPTTVSWQPRPIVTSSEDKTMKLTPIQTVMIRTMTLSGRIPQFGYCDEIKAGKLREFKKLLQDIYSSRDGISLTYMPIFLKATSIALSRFPILNSVYDETEGTMIYKPYHNIGLAMDTQHGLLVPNVKNVEQKSIIEIAVELMEMHKLGVSGKIKPEQLTGGTFSISNIGAIGGTYSRPMILPPEVCIVAIGRIYQPGGIGDYVINTSYSADHRVIDGATVSRFSNFWKELIEEPALISAELT</sequence>
<evidence type="ECO:0000256" key="4">
    <source>
        <dbReference type="ARBA" id="ARBA00022679"/>
    </source>
</evidence>
<evidence type="ECO:0000256" key="5">
    <source>
        <dbReference type="ARBA" id="ARBA00022823"/>
    </source>
</evidence>
<dbReference type="SUPFAM" id="SSF52777">
    <property type="entry name" value="CoA-dependent acyltransferases"/>
    <property type="match status" value="1"/>
</dbReference>
<evidence type="ECO:0000256" key="6">
    <source>
        <dbReference type="ARBA" id="ARBA00022946"/>
    </source>
</evidence>
<dbReference type="FunFam" id="2.40.50.100:FF:000013">
    <property type="entry name" value="Dihydrolipoamide acetyltransferase component of pyruvate dehydrogenase complex"/>
    <property type="match status" value="1"/>
</dbReference>
<evidence type="ECO:0000256" key="7">
    <source>
        <dbReference type="ARBA" id="ARBA00023128"/>
    </source>
</evidence>
<evidence type="ECO:0000256" key="10">
    <source>
        <dbReference type="SAM" id="MobiDB-lite"/>
    </source>
</evidence>
<dbReference type="FunFam" id="3.30.559.10:FF:000007">
    <property type="entry name" value="Dihydrolipoamide acetyltransferase component of pyruvate dehydrogenase complex"/>
    <property type="match status" value="1"/>
</dbReference>
<keyword evidence="6" id="KW-0809">Transit peptide</keyword>
<comment type="cofactor">
    <cofactor evidence="1 9">
        <name>(R)-lipoate</name>
        <dbReference type="ChEBI" id="CHEBI:83088"/>
    </cofactor>
</comment>
<dbReference type="PANTHER" id="PTHR43178:SF5">
    <property type="entry name" value="LIPOAMIDE ACYLTRANSFERASE COMPONENT OF BRANCHED-CHAIN ALPHA-KETO ACID DEHYDROGENASE COMPLEX, MITOCHONDRIAL"/>
    <property type="match status" value="1"/>
</dbReference>
<reference evidence="13 14" key="1">
    <citation type="journal article" date="2023" name="BMC Biol.">
        <title>The compact genome of the sponge Oopsacas minuta (Hexactinellida) is lacking key metazoan core genes.</title>
        <authorList>
            <person name="Santini S."/>
            <person name="Schenkelaars Q."/>
            <person name="Jourda C."/>
            <person name="Duchesne M."/>
            <person name="Belahbib H."/>
            <person name="Rocher C."/>
            <person name="Selva M."/>
            <person name="Riesgo A."/>
            <person name="Vervoort M."/>
            <person name="Leys S.P."/>
            <person name="Kodjabachian L."/>
            <person name="Le Bivic A."/>
            <person name="Borchiellini C."/>
            <person name="Claverie J.M."/>
            <person name="Renard E."/>
        </authorList>
    </citation>
    <scope>NUCLEOTIDE SEQUENCE [LARGE SCALE GENOMIC DNA]</scope>
    <source>
        <strain evidence="13">SPO-2</strain>
    </source>
</reference>
<feature type="compositionally biased region" description="Basic and acidic residues" evidence="10">
    <location>
        <begin position="142"/>
        <end position="155"/>
    </location>
</feature>
<dbReference type="AlphaFoldDB" id="A0AAV7K738"/>
<dbReference type="InterPro" id="IPR050743">
    <property type="entry name" value="2-oxoacid_DH_E2_comp"/>
</dbReference>
<dbReference type="InterPro" id="IPR004167">
    <property type="entry name" value="PSBD"/>
</dbReference>
<evidence type="ECO:0000256" key="9">
    <source>
        <dbReference type="RuleBase" id="RU003423"/>
    </source>
</evidence>
<dbReference type="PANTHER" id="PTHR43178">
    <property type="entry name" value="DIHYDROLIPOAMIDE ACETYLTRANSFERASE COMPONENT OF PYRUVATE DEHYDROGENASE COMPLEX"/>
    <property type="match status" value="1"/>
</dbReference>
<dbReference type="PROSITE" id="PS50968">
    <property type="entry name" value="BIOTINYL_LIPOYL"/>
    <property type="match status" value="1"/>
</dbReference>
<accession>A0AAV7K738</accession>
<proteinExistence type="inferred from homology"/>
<comment type="caution">
    <text evidence="13">The sequence shown here is derived from an EMBL/GenBank/DDBJ whole genome shotgun (WGS) entry which is preliminary data.</text>
</comment>
<dbReference type="CDD" id="cd06849">
    <property type="entry name" value="lipoyl_domain"/>
    <property type="match status" value="1"/>
</dbReference>
<evidence type="ECO:0000313" key="14">
    <source>
        <dbReference type="Proteomes" id="UP001165289"/>
    </source>
</evidence>
<comment type="similarity">
    <text evidence="3 9">Belongs to the 2-oxoacid dehydrogenase family.</text>
</comment>
<dbReference type="InterPro" id="IPR003016">
    <property type="entry name" value="2-oxoA_DH_lipoyl-BS"/>
</dbReference>